<organism evidence="7 8">
    <name type="scientific">Draconibacterium aestuarii</name>
    <dbReference type="NCBI Taxonomy" id="2998507"/>
    <lineage>
        <taxon>Bacteria</taxon>
        <taxon>Pseudomonadati</taxon>
        <taxon>Bacteroidota</taxon>
        <taxon>Bacteroidia</taxon>
        <taxon>Marinilabiliales</taxon>
        <taxon>Prolixibacteraceae</taxon>
        <taxon>Draconibacterium</taxon>
    </lineage>
</organism>
<dbReference type="PROSITE" id="PS01124">
    <property type="entry name" value="HTH_ARAC_FAMILY_2"/>
    <property type="match status" value="1"/>
</dbReference>
<evidence type="ECO:0000256" key="1">
    <source>
        <dbReference type="ARBA" id="ARBA00023015"/>
    </source>
</evidence>
<dbReference type="InterPro" id="IPR011990">
    <property type="entry name" value="TPR-like_helical_dom_sf"/>
</dbReference>
<keyword evidence="1" id="KW-0805">Transcription regulation</keyword>
<gene>
    <name evidence="7" type="ORF">OU798_14310</name>
</gene>
<dbReference type="InterPro" id="IPR020449">
    <property type="entry name" value="Tscrpt_reg_AraC-type_HTH"/>
</dbReference>
<dbReference type="PANTHER" id="PTHR43280:SF2">
    <property type="entry name" value="HTH-TYPE TRANSCRIPTIONAL REGULATOR EXSA"/>
    <property type="match status" value="1"/>
</dbReference>
<dbReference type="Gene3D" id="1.10.10.60">
    <property type="entry name" value="Homeodomain-like"/>
    <property type="match status" value="1"/>
</dbReference>
<evidence type="ECO:0000256" key="3">
    <source>
        <dbReference type="ARBA" id="ARBA00023163"/>
    </source>
</evidence>
<dbReference type="PANTHER" id="PTHR43280">
    <property type="entry name" value="ARAC-FAMILY TRANSCRIPTIONAL REGULATOR"/>
    <property type="match status" value="1"/>
</dbReference>
<evidence type="ECO:0000256" key="2">
    <source>
        <dbReference type="ARBA" id="ARBA00023125"/>
    </source>
</evidence>
<dbReference type="InterPro" id="IPR019734">
    <property type="entry name" value="TPR_rpt"/>
</dbReference>
<sequence length="704" mass="81530">MDSSSTSANDFVNKLNDVTENNFSKPEFGVSMLAKEMGMSRSNLHRKINATLKISASRYITTYRLKKAKEILTHTSDTVSEVAYKVGYNNVSYFIRCFHENYGYSPGEFGKRNSVEKNTRQPVHFIFNKINPIVTSILFVVVLSVVSIIIFKPFQFQQKKPEKKIAILPPRNWETNDSIAITAILQNVRDNLCKIKDIKKVVPWVSVLQYKNSVKPASVIARELKVKYLIQPDVQTINGKTNLSIPLIDGPDDKQLWTGNFKIDSTNITTVHLKIIKEITEKMDVSITATELVNIDKLITLNSKALNLYWEGIELVNLWRMGESRNNLESAIACFEEALVYDSTCASAYAQLARIYYHKDYDWSARYSIIEDEKTFSKQINKYADQALFYDSELDLSLLAKALYYNNEQDYEMAKFYLEKALEYNPNSCLVISYLFSIYNELGDTDKFFKLALNVINSDFPKEDNSKEIGKEVICYQLGIAYRKMGFFDKALMYLNMGIELNPDYTPLTNEKSQVVLDLNNDYGQSKEMLLDLIHKDSSNQISFYFLGLDFYVLGDFNSALFYFNKNKHVQDSKNPDTKISGNVLSRLASIYMARGEAEKAQDYIDAYILWTDTRVPKQKIYHLIRIYSLQGDKAKAIEQMKIYAQYNIPWFQIRLFKDEPIYNNLREMPEFEEILSEMRTKFQENRIQIQKSLEKKGLWALTD</sequence>
<dbReference type="SUPFAM" id="SSF46689">
    <property type="entry name" value="Homeodomain-like"/>
    <property type="match status" value="1"/>
</dbReference>
<dbReference type="SMART" id="SM00342">
    <property type="entry name" value="HTH_ARAC"/>
    <property type="match status" value="1"/>
</dbReference>
<reference evidence="7" key="1">
    <citation type="submission" date="2022-11" db="EMBL/GenBank/DDBJ databases">
        <title>Marilongibacter aestuarii gen. nov., sp. nov., isolated from tidal flat sediment.</title>
        <authorList>
            <person name="Jiayan W."/>
        </authorList>
    </citation>
    <scope>NUCLEOTIDE SEQUENCE</scope>
    <source>
        <strain evidence="7">Z1-6</strain>
    </source>
</reference>
<dbReference type="PROSITE" id="PS50005">
    <property type="entry name" value="TPR"/>
    <property type="match status" value="2"/>
</dbReference>
<evidence type="ECO:0000256" key="5">
    <source>
        <dbReference type="SAM" id="Phobius"/>
    </source>
</evidence>
<dbReference type="GO" id="GO:0003700">
    <property type="term" value="F:DNA-binding transcription factor activity"/>
    <property type="evidence" value="ECO:0007669"/>
    <property type="project" value="InterPro"/>
</dbReference>
<proteinExistence type="predicted"/>
<dbReference type="AlphaFoldDB" id="A0A9X3F740"/>
<feature type="repeat" description="TPR" evidence="4">
    <location>
        <begin position="472"/>
        <end position="505"/>
    </location>
</feature>
<dbReference type="EMBL" id="JAPOHD010000027">
    <property type="protein sequence ID" value="MCY1721525.1"/>
    <property type="molecule type" value="Genomic_DNA"/>
</dbReference>
<dbReference type="SMART" id="SM00028">
    <property type="entry name" value="TPR"/>
    <property type="match status" value="3"/>
</dbReference>
<evidence type="ECO:0000313" key="7">
    <source>
        <dbReference type="EMBL" id="MCY1721525.1"/>
    </source>
</evidence>
<keyword evidence="5" id="KW-1133">Transmembrane helix</keyword>
<dbReference type="InterPro" id="IPR018060">
    <property type="entry name" value="HTH_AraC"/>
</dbReference>
<accession>A0A9X3F740</accession>
<keyword evidence="5" id="KW-0472">Membrane</keyword>
<comment type="caution">
    <text evidence="7">The sequence shown here is derived from an EMBL/GenBank/DDBJ whole genome shotgun (WGS) entry which is preliminary data.</text>
</comment>
<protein>
    <submittedName>
        <fullName evidence="7">Helix-turn-helix domain-containing protein</fullName>
    </submittedName>
</protein>
<keyword evidence="4" id="KW-0802">TPR repeat</keyword>
<feature type="domain" description="HTH araC/xylS-type" evidence="6">
    <location>
        <begin position="13"/>
        <end position="112"/>
    </location>
</feature>
<dbReference type="SUPFAM" id="SSF48452">
    <property type="entry name" value="TPR-like"/>
    <property type="match status" value="1"/>
</dbReference>
<evidence type="ECO:0000259" key="6">
    <source>
        <dbReference type="PROSITE" id="PS01124"/>
    </source>
</evidence>
<dbReference type="RefSeq" id="WP_343333854.1">
    <property type="nucleotide sequence ID" value="NZ_JAPOHD010000027.1"/>
</dbReference>
<dbReference type="Proteomes" id="UP001145087">
    <property type="component" value="Unassembled WGS sequence"/>
</dbReference>
<keyword evidence="3" id="KW-0804">Transcription</keyword>
<dbReference type="Gene3D" id="1.25.40.10">
    <property type="entry name" value="Tetratricopeptide repeat domain"/>
    <property type="match status" value="2"/>
</dbReference>
<keyword evidence="5" id="KW-0812">Transmembrane</keyword>
<feature type="repeat" description="TPR" evidence="4">
    <location>
        <begin position="395"/>
        <end position="428"/>
    </location>
</feature>
<dbReference type="SUPFAM" id="SSF81901">
    <property type="entry name" value="HCP-like"/>
    <property type="match status" value="1"/>
</dbReference>
<name>A0A9X3F740_9BACT</name>
<dbReference type="GO" id="GO:0043565">
    <property type="term" value="F:sequence-specific DNA binding"/>
    <property type="evidence" value="ECO:0007669"/>
    <property type="project" value="InterPro"/>
</dbReference>
<dbReference type="PRINTS" id="PR00032">
    <property type="entry name" value="HTHARAC"/>
</dbReference>
<dbReference type="Pfam" id="PF12833">
    <property type="entry name" value="HTH_18"/>
    <property type="match status" value="1"/>
</dbReference>
<dbReference type="InterPro" id="IPR009057">
    <property type="entry name" value="Homeodomain-like_sf"/>
</dbReference>
<keyword evidence="8" id="KW-1185">Reference proteome</keyword>
<feature type="transmembrane region" description="Helical" evidence="5">
    <location>
        <begin position="130"/>
        <end position="151"/>
    </location>
</feature>
<evidence type="ECO:0000256" key="4">
    <source>
        <dbReference type="PROSITE-ProRule" id="PRU00339"/>
    </source>
</evidence>
<evidence type="ECO:0000313" key="8">
    <source>
        <dbReference type="Proteomes" id="UP001145087"/>
    </source>
</evidence>
<dbReference type="Pfam" id="PF13181">
    <property type="entry name" value="TPR_8"/>
    <property type="match status" value="2"/>
</dbReference>
<keyword evidence="2" id="KW-0238">DNA-binding</keyword>